<feature type="region of interest" description="Disordered" evidence="3">
    <location>
        <begin position="1200"/>
        <end position="1299"/>
    </location>
</feature>
<feature type="region of interest" description="Disordered" evidence="3">
    <location>
        <begin position="1101"/>
        <end position="1188"/>
    </location>
</feature>
<dbReference type="PROSITE" id="PS50013">
    <property type="entry name" value="CHROMO_2"/>
    <property type="match status" value="1"/>
</dbReference>
<keyword evidence="2" id="KW-0175">Coiled coil</keyword>
<dbReference type="HOGENOM" id="CLU_001892_0_0_1"/>
<dbReference type="Gene3D" id="1.25.40.90">
    <property type="match status" value="1"/>
</dbReference>
<feature type="region of interest" description="Disordered" evidence="3">
    <location>
        <begin position="958"/>
        <end position="978"/>
    </location>
</feature>
<dbReference type="GeneID" id="19406018"/>
<feature type="compositionally biased region" description="Low complexity" evidence="3">
    <location>
        <begin position="1217"/>
        <end position="1237"/>
    </location>
</feature>
<dbReference type="RefSeq" id="XP_008028534.1">
    <property type="nucleotide sequence ID" value="XM_008030343.1"/>
</dbReference>
<dbReference type="Pfam" id="PF11496">
    <property type="entry name" value="HDA2-3"/>
    <property type="match status" value="1"/>
</dbReference>
<accession>R0JSX4</accession>
<protein>
    <recommendedName>
        <fullName evidence="4">Chromo domain-containing protein</fullName>
    </recommendedName>
</protein>
<feature type="compositionally biased region" description="Acidic residues" evidence="3">
    <location>
        <begin position="1281"/>
        <end position="1295"/>
    </location>
</feature>
<dbReference type="InterPro" id="IPR008942">
    <property type="entry name" value="ENTH_VHS"/>
</dbReference>
<feature type="region of interest" description="Disordered" evidence="3">
    <location>
        <begin position="863"/>
        <end position="892"/>
    </location>
</feature>
<feature type="non-terminal residue" evidence="5">
    <location>
        <position position="1"/>
    </location>
</feature>
<feature type="region of interest" description="Disordered" evidence="3">
    <location>
        <begin position="522"/>
        <end position="572"/>
    </location>
</feature>
<evidence type="ECO:0000256" key="3">
    <source>
        <dbReference type="SAM" id="MobiDB-lite"/>
    </source>
</evidence>
<dbReference type="Gene3D" id="3.40.50.12360">
    <property type="match status" value="1"/>
</dbReference>
<dbReference type="CDD" id="cd00024">
    <property type="entry name" value="CD_CSD"/>
    <property type="match status" value="1"/>
</dbReference>
<dbReference type="GO" id="GO:0070823">
    <property type="term" value="C:HDA1 complex"/>
    <property type="evidence" value="ECO:0007669"/>
    <property type="project" value="InterPro"/>
</dbReference>
<feature type="compositionally biased region" description="Low complexity" evidence="3">
    <location>
        <begin position="662"/>
        <end position="677"/>
    </location>
</feature>
<evidence type="ECO:0000256" key="1">
    <source>
        <dbReference type="ARBA" id="ARBA00011353"/>
    </source>
</evidence>
<gene>
    <name evidence="5" type="ORF">SETTUDRAFT_93244</name>
</gene>
<reference evidence="5 6" key="1">
    <citation type="journal article" date="2012" name="PLoS Pathog.">
        <title>Diverse lifestyles and strategies of plant pathogenesis encoded in the genomes of eighteen Dothideomycetes fungi.</title>
        <authorList>
            <person name="Ohm R.A."/>
            <person name="Feau N."/>
            <person name="Henrissat B."/>
            <person name="Schoch C.L."/>
            <person name="Horwitz B.A."/>
            <person name="Barry K.W."/>
            <person name="Condon B.J."/>
            <person name="Copeland A.C."/>
            <person name="Dhillon B."/>
            <person name="Glaser F."/>
            <person name="Hesse C.N."/>
            <person name="Kosti I."/>
            <person name="LaButti K."/>
            <person name="Lindquist E.A."/>
            <person name="Lucas S."/>
            <person name="Salamov A.A."/>
            <person name="Bradshaw R.E."/>
            <person name="Ciuffetti L."/>
            <person name="Hamelin R.C."/>
            <person name="Kema G.H.J."/>
            <person name="Lawrence C."/>
            <person name="Scott J.A."/>
            <person name="Spatafora J.W."/>
            <person name="Turgeon B.G."/>
            <person name="de Wit P.J.G.M."/>
            <person name="Zhong S."/>
            <person name="Goodwin S.B."/>
            <person name="Grigoriev I.V."/>
        </authorList>
    </citation>
    <scope>NUCLEOTIDE SEQUENCE [LARGE SCALE GENOMIC DNA]</scope>
    <source>
        <strain evidence="6">28A</strain>
    </source>
</reference>
<dbReference type="eggNOG" id="ENOG502S6DU">
    <property type="taxonomic scope" value="Eukaryota"/>
</dbReference>
<feature type="region of interest" description="Disordered" evidence="3">
    <location>
        <begin position="1001"/>
        <end position="1024"/>
    </location>
</feature>
<feature type="compositionally biased region" description="Polar residues" evidence="3">
    <location>
        <begin position="863"/>
        <end position="877"/>
    </location>
</feature>
<feature type="region of interest" description="Disordered" evidence="3">
    <location>
        <begin position="622"/>
        <end position="716"/>
    </location>
</feature>
<feature type="compositionally biased region" description="Polar residues" evidence="3">
    <location>
        <begin position="1177"/>
        <end position="1188"/>
    </location>
</feature>
<organism evidence="5 6">
    <name type="scientific">Exserohilum turcicum (strain 28A)</name>
    <name type="common">Northern leaf blight fungus</name>
    <name type="synonym">Setosphaeria turcica</name>
    <dbReference type="NCBI Taxonomy" id="671987"/>
    <lineage>
        <taxon>Eukaryota</taxon>
        <taxon>Fungi</taxon>
        <taxon>Dikarya</taxon>
        <taxon>Ascomycota</taxon>
        <taxon>Pezizomycotina</taxon>
        <taxon>Dothideomycetes</taxon>
        <taxon>Pleosporomycetidae</taxon>
        <taxon>Pleosporales</taxon>
        <taxon>Pleosporineae</taxon>
        <taxon>Pleosporaceae</taxon>
        <taxon>Exserohilum</taxon>
    </lineage>
</organism>
<feature type="compositionally biased region" description="Basic and acidic residues" evidence="3">
    <location>
        <begin position="1116"/>
        <end position="1136"/>
    </location>
</feature>
<evidence type="ECO:0000259" key="4">
    <source>
        <dbReference type="PROSITE" id="PS50013"/>
    </source>
</evidence>
<name>R0JSX4_EXST2</name>
<feature type="compositionally biased region" description="Basic and acidic residues" evidence="3">
    <location>
        <begin position="958"/>
        <end position="971"/>
    </location>
</feature>
<dbReference type="InterPro" id="IPR000953">
    <property type="entry name" value="Chromo/chromo_shadow_dom"/>
</dbReference>
<feature type="compositionally biased region" description="Polar residues" evidence="3">
    <location>
        <begin position="1101"/>
        <end position="1112"/>
    </location>
</feature>
<feature type="coiled-coil region" evidence="2">
    <location>
        <begin position="1699"/>
        <end position="1754"/>
    </location>
</feature>
<dbReference type="InterPro" id="IPR016197">
    <property type="entry name" value="Chromo-like_dom_sf"/>
</dbReference>
<dbReference type="Proteomes" id="UP000016935">
    <property type="component" value="Unassembled WGS sequence"/>
</dbReference>
<feature type="compositionally biased region" description="Basic residues" evidence="3">
    <location>
        <begin position="542"/>
        <end position="559"/>
    </location>
</feature>
<dbReference type="Gene3D" id="2.40.50.40">
    <property type="match status" value="1"/>
</dbReference>
<dbReference type="SUPFAM" id="SSF54160">
    <property type="entry name" value="Chromo domain-like"/>
    <property type="match status" value="1"/>
</dbReference>
<evidence type="ECO:0000313" key="6">
    <source>
        <dbReference type="Proteomes" id="UP000016935"/>
    </source>
</evidence>
<feature type="compositionally biased region" description="Polar residues" evidence="3">
    <location>
        <begin position="1627"/>
        <end position="1636"/>
    </location>
</feature>
<feature type="compositionally biased region" description="Low complexity" evidence="3">
    <location>
        <begin position="685"/>
        <end position="697"/>
    </location>
</feature>
<feature type="coiled-coil region" evidence="2">
    <location>
        <begin position="1801"/>
        <end position="1872"/>
    </location>
</feature>
<comment type="subunit">
    <text evidence="1">Component of the NuA4 histone acetyltransferase complex.</text>
</comment>
<dbReference type="InterPro" id="IPR021006">
    <property type="entry name" value="Hda2/3"/>
</dbReference>
<keyword evidence="6" id="KW-1185">Reference proteome</keyword>
<dbReference type="Pfam" id="PF04818">
    <property type="entry name" value="CID"/>
    <property type="match status" value="1"/>
</dbReference>
<reference evidence="5 6" key="2">
    <citation type="journal article" date="2013" name="PLoS Genet.">
        <title>Comparative genome structure, secondary metabolite, and effector coding capacity across Cochliobolus pathogens.</title>
        <authorList>
            <person name="Condon B.J."/>
            <person name="Leng Y."/>
            <person name="Wu D."/>
            <person name="Bushley K.E."/>
            <person name="Ohm R.A."/>
            <person name="Otillar R."/>
            <person name="Martin J."/>
            <person name="Schackwitz W."/>
            <person name="Grimwood J."/>
            <person name="MohdZainudin N."/>
            <person name="Xue C."/>
            <person name="Wang R."/>
            <person name="Manning V.A."/>
            <person name="Dhillon B."/>
            <person name="Tu Z.J."/>
            <person name="Steffenson B.J."/>
            <person name="Salamov A."/>
            <person name="Sun H."/>
            <person name="Lowry S."/>
            <person name="LaButti K."/>
            <person name="Han J."/>
            <person name="Copeland A."/>
            <person name="Lindquist E."/>
            <person name="Barry K."/>
            <person name="Schmutz J."/>
            <person name="Baker S.E."/>
            <person name="Ciuffetti L.M."/>
            <person name="Grigoriev I.V."/>
            <person name="Zhong S."/>
            <person name="Turgeon B.G."/>
        </authorList>
    </citation>
    <scope>NUCLEOTIDE SEQUENCE [LARGE SCALE GENOMIC DNA]</scope>
    <source>
        <strain evidence="6">28A</strain>
    </source>
</reference>
<proteinExistence type="predicted"/>
<feature type="compositionally biased region" description="Low complexity" evidence="3">
    <location>
        <begin position="1900"/>
        <end position="1917"/>
    </location>
</feature>
<feature type="domain" description="Chromo" evidence="4">
    <location>
        <begin position="576"/>
        <end position="617"/>
    </location>
</feature>
<evidence type="ECO:0000313" key="5">
    <source>
        <dbReference type="EMBL" id="EOA84153.1"/>
    </source>
</evidence>
<dbReference type="STRING" id="671987.R0JSX4"/>
<feature type="region of interest" description="Disordered" evidence="3">
    <location>
        <begin position="1877"/>
        <end position="1917"/>
    </location>
</feature>
<feature type="compositionally biased region" description="Basic and acidic residues" evidence="3">
    <location>
        <begin position="1606"/>
        <end position="1621"/>
    </location>
</feature>
<dbReference type="OrthoDB" id="3647690at2759"/>
<feature type="compositionally biased region" description="Basic residues" evidence="3">
    <location>
        <begin position="700"/>
        <end position="711"/>
    </location>
</feature>
<dbReference type="GO" id="GO:0006338">
    <property type="term" value="P:chromatin remodeling"/>
    <property type="evidence" value="ECO:0007669"/>
    <property type="project" value="UniProtKB-ARBA"/>
</dbReference>
<sequence length="1917" mass="211960">AMAPNDDAKRATTVLTIAQLKFKQAMKKTDTEDRLPPVSVEVSSQLFSGIDAVLQQNTRWIMKHIAPSKARIALLGDYLLSVSKSIVVDLNAAVRATKPVRNRMDLLLIVNDVLHTDKYHRRSTMKQGLFCDECGGFVAELIAQAAACITEKNSQAEKKLKAIVNYWTVNQLASADCLKLCRERADEALLIAQGGTPARKRNYLLPEYHGDRTAPWYDLPASYMLEPMIKHPKRPIDPSQIKIQKLDKKPVSPHVRNLLDNFFEKIDLKYAPTGDNPTGETAKYKLSLDPLGQLAKQDKETGDIATVANGYGWSTKFCQDMQKHGVPENIKIAREDIARMEDDADIAPGRSASPVAVATVAVAHNRPTIAVNHLSVQGPAIWQRIIAKAPLDQGEEGPTTATDGTRVRALISLEKDLSANRSGVDQAAITEAPRVVQVISTTLLHPCHLKTTGNHTLSLLSRHSTHLPISTATRTAACTTKLRAAIRADAVTEVLNAGATMATGATGGVADMVGDTKARRLLTHNGCSPPKPQQQRTLRVMARPKRKRNPTRTKPNKRSKYNESSDSEASDRPKIWEADCILEEKVVRGIKKYHIKWKGTDPDTGRDWPNTWEPEEHAKGLLVAEWEEEKARKSGHNSRRRSEQRRGVQASGRIRNSRVIESSLESSNRSSSTSSPSTPAHNKASSVNLSSTTNTSVCARSRRPSPRVQIRRRGDSLARDEFKDFSQIVDSQNTSTQAHSQDSNLGSSQLFAVRPRPYSSGIVPDSQSSTGEASFIPITQRTEDTNQQSTGCSRLTEEEEDLVDDSGFLKIVQQPKPHVVSPARSIPETIPDTTVADSQSQHHRGEALGALELVPSLSQAEQVTTGDHAEVTTTKSRSGIEPSTPVGSSRVDQEQASLSQTIAETVEANSLEFVDIEEISISPRNLPTSLDNSQILAADISDVDRGTQIQVAADTFGEEHQAPQKFGDRDSQPSLAEHSISEDGQFPFHYQRPIRDLQHQTPLRPASAQEDCINSSQHSADHSAPLTTQVGQALTGPGQIQRTALSDSLFDPPHQPVHSQAQDDNLSISLVRSARSPSPQDPPCALEIREQNAQVVPLEVVQSTQEENTPHSIRTAIEKEYSTRDRASSESRHDSSQETPGRLSSFPDHNLSPVPYPSSYSLRTQASKLPSRPCTPVPSSSTMANESTADAIKRQMEEALAKQKAENPYTPKRRNNTSSATPSATTSATAPEGSTASQTSKLLRTAEQEGTRSPSAVPDRSPAVQSSVPDVPPSAGSDQMDLSDADDEENDDDNESLLNDDLQLSWGEFVVPLYIQGRQSDMYSQYIASKKEILEQFLEDPRSVDPISQVEEILSYLRAIETHIDLVFAEADSGSSSKEMSATQLEHAAQFGMENSTKFRFLHELFNQLRDTDTHIVIVTEEDDDALYAILETFCRANKVHFDIPRRGEFGESKGGMNVSIVPQTGCPIMRFSDIIICLDGIQDATEIRERFWAQSTERAFVPIIHLVIPRTVGHIERYVSPNLGPVERMHTILASLAHMREDIGKPIVETTPRDAVCAALICAWLKDTSEDSEFDWPIPSIGSIKDVIEYQTQQSQPLVNSPVPERVKRPLDRGDLDPAKRMRFTPQPQTLQSSTAEHDQEVTRIIDSMPSNAARHSDLQKRLAHMEALYRTELEARRAEEKRFREHEEMWDKQQTVHENLMNEYRIMSQKQKAAETKLESLTKSNATLTERLTARTSEVRELEKQLKEQRATHLLSPDEQILEITNLRKALATAHLEREKAIKNASTSDALLEYTRTSYQDAQYAAAASNARIADLEAQVTKLTQAASDQASRLKGLHLGRSHELQEKHIRTLKAELNIVKKALQNKDEEVTRLKSLGRQGVGTRGTSVTPQPKIRSRAGSPSLLGGRLSNLRNG</sequence>
<dbReference type="InterPro" id="IPR006569">
    <property type="entry name" value="CID_dom"/>
</dbReference>
<feature type="region of interest" description="Disordered" evidence="3">
    <location>
        <begin position="1594"/>
        <end position="1640"/>
    </location>
</feature>
<dbReference type="InterPro" id="IPR038609">
    <property type="entry name" value="HDA1_su2/3_sf"/>
</dbReference>
<dbReference type="EMBL" id="KB908814">
    <property type="protein sequence ID" value="EOA84153.1"/>
    <property type="molecule type" value="Genomic_DNA"/>
</dbReference>
<evidence type="ECO:0000256" key="2">
    <source>
        <dbReference type="SAM" id="Coils"/>
    </source>
</evidence>